<keyword evidence="1" id="KW-0732">Signal</keyword>
<protein>
    <submittedName>
        <fullName evidence="3">SH3 domain-containing protein</fullName>
    </submittedName>
</protein>
<feature type="signal peptide" evidence="1">
    <location>
        <begin position="1"/>
        <end position="24"/>
    </location>
</feature>
<comment type="caution">
    <text evidence="3">The sequence shown here is derived from an EMBL/GenBank/DDBJ whole genome shotgun (WGS) entry which is preliminary data.</text>
</comment>
<dbReference type="Pfam" id="PF08239">
    <property type="entry name" value="SH3_3"/>
    <property type="match status" value="1"/>
</dbReference>
<feature type="chain" id="PRO_5046494440" evidence="1">
    <location>
        <begin position="25"/>
        <end position="199"/>
    </location>
</feature>
<dbReference type="InterPro" id="IPR003646">
    <property type="entry name" value="SH3-like_bac-type"/>
</dbReference>
<gene>
    <name evidence="3" type="ORF">RHAB21_00012</name>
</gene>
<evidence type="ECO:0000313" key="4">
    <source>
        <dbReference type="Proteomes" id="UP000601041"/>
    </source>
</evidence>
<sequence>MRKYLFSAAAALCAVVAAPSLADAAVRGFATANVNMRSGPSTSYPAVTVIPNGAPVTIYGCMSSVNWCDVAFSGGRGWVSGNYVQAAYQQRRVHVGPQYYRPLGIPTVTFEIGNYWDRHYRGRDFYRDRDRWDRRDRDRWDRDRDRRYRDRDRDRVDWDRDRDRRSDRDRSRVEVIPGPGGETCIANDIECLRNQETRR</sequence>
<accession>A0ABN7JDG4</accession>
<organism evidence="3 4">
    <name type="scientific">Pseudorhizobium halotolerans</name>
    <dbReference type="NCBI Taxonomy" id="1233081"/>
    <lineage>
        <taxon>Bacteria</taxon>
        <taxon>Pseudomonadati</taxon>
        <taxon>Pseudomonadota</taxon>
        <taxon>Alphaproteobacteria</taxon>
        <taxon>Hyphomicrobiales</taxon>
        <taxon>Rhizobiaceae</taxon>
        <taxon>Rhizobium/Agrobacterium group</taxon>
        <taxon>Pseudorhizobium</taxon>
    </lineage>
</organism>
<dbReference type="EMBL" id="CABFWE030000001">
    <property type="protein sequence ID" value="CAD7022819.1"/>
    <property type="molecule type" value="Genomic_DNA"/>
</dbReference>
<name>A0ABN7JDG4_9HYPH</name>
<evidence type="ECO:0000313" key="3">
    <source>
        <dbReference type="EMBL" id="CAD7022819.1"/>
    </source>
</evidence>
<keyword evidence="4" id="KW-1185">Reference proteome</keyword>
<proteinExistence type="predicted"/>
<dbReference type="PROSITE" id="PS51781">
    <property type="entry name" value="SH3B"/>
    <property type="match status" value="1"/>
</dbReference>
<feature type="domain" description="SH3b" evidence="2">
    <location>
        <begin position="24"/>
        <end position="88"/>
    </location>
</feature>
<dbReference type="RefSeq" id="WP_244665640.1">
    <property type="nucleotide sequence ID" value="NZ_CABFWE030000001.1"/>
</dbReference>
<dbReference type="Gene3D" id="2.30.30.40">
    <property type="entry name" value="SH3 Domains"/>
    <property type="match status" value="1"/>
</dbReference>
<dbReference type="SMART" id="SM00287">
    <property type="entry name" value="SH3b"/>
    <property type="match status" value="1"/>
</dbReference>
<evidence type="ECO:0000256" key="1">
    <source>
        <dbReference type="SAM" id="SignalP"/>
    </source>
</evidence>
<reference evidence="3 4" key="1">
    <citation type="submission" date="2020-11" db="EMBL/GenBank/DDBJ databases">
        <authorList>
            <person name="Lassalle F."/>
        </authorList>
    </citation>
    <scope>NUCLEOTIDE SEQUENCE [LARGE SCALE GENOMIC DNA]</scope>
    <source>
        <strain evidence="3 4">AB21</strain>
    </source>
</reference>
<evidence type="ECO:0000259" key="2">
    <source>
        <dbReference type="PROSITE" id="PS51781"/>
    </source>
</evidence>
<dbReference type="Proteomes" id="UP000601041">
    <property type="component" value="Unassembled WGS sequence"/>
</dbReference>